<dbReference type="PROSITE" id="PS50005">
    <property type="entry name" value="TPR"/>
    <property type="match status" value="1"/>
</dbReference>
<dbReference type="InterPro" id="IPR019734">
    <property type="entry name" value="TPR_rpt"/>
</dbReference>
<sequence>MTALPSILHEPVQALLDEGDELFDQGNFDSALARYQEAFEMLPLEVERWEASTWLLTAIGDTHFQLGDWRQGVDTLALAMRCPQGAENPFILLRLGQCELEMGREEAARELLKLAFSLGGDEVFEDEDDKYRAMLDN</sequence>
<dbReference type="OrthoDB" id="1551390at2"/>
<keyword evidence="1" id="KW-0802">TPR repeat</keyword>
<evidence type="ECO:0000313" key="3">
    <source>
        <dbReference type="Proteomes" id="UP000237082"/>
    </source>
</evidence>
<reference evidence="3" key="1">
    <citation type="submission" date="2018-02" db="EMBL/GenBank/DDBJ databases">
        <authorList>
            <person name="O'Hara-Hanley K."/>
            <person name="Soby S."/>
        </authorList>
    </citation>
    <scope>NUCLEOTIDE SEQUENCE [LARGE SCALE GENOMIC DNA]</scope>
    <source>
        <strain evidence="3">MWU14-2602</strain>
    </source>
</reference>
<feature type="repeat" description="TPR" evidence="1">
    <location>
        <begin position="12"/>
        <end position="45"/>
    </location>
</feature>
<dbReference type="Pfam" id="PF13432">
    <property type="entry name" value="TPR_16"/>
    <property type="match status" value="2"/>
</dbReference>
<dbReference type="AlphaFoldDB" id="A0A2S5DH73"/>
<evidence type="ECO:0000313" key="2">
    <source>
        <dbReference type="EMBL" id="POZ62436.1"/>
    </source>
</evidence>
<dbReference type="Proteomes" id="UP000237082">
    <property type="component" value="Unassembled WGS sequence"/>
</dbReference>
<gene>
    <name evidence="2" type="ORF">C2I19_08035</name>
</gene>
<proteinExistence type="predicted"/>
<evidence type="ECO:0000256" key="1">
    <source>
        <dbReference type="PROSITE-ProRule" id="PRU00339"/>
    </source>
</evidence>
<accession>A0A2S5DH73</accession>
<protein>
    <submittedName>
        <fullName evidence="2">Uncharacterized protein</fullName>
    </submittedName>
</protein>
<dbReference type="InterPro" id="IPR011990">
    <property type="entry name" value="TPR-like_helical_dom_sf"/>
</dbReference>
<dbReference type="EMBL" id="PQWB01000029">
    <property type="protein sequence ID" value="POZ62436.1"/>
    <property type="molecule type" value="Genomic_DNA"/>
</dbReference>
<comment type="caution">
    <text evidence="2">The sequence shown here is derived from an EMBL/GenBank/DDBJ whole genome shotgun (WGS) entry which is preliminary data.</text>
</comment>
<dbReference type="RefSeq" id="WP_103902188.1">
    <property type="nucleotide sequence ID" value="NZ_PQWB01000029.1"/>
</dbReference>
<organism evidence="2 3">
    <name type="scientific">Chromobacterium alticapitis</name>
    <dbReference type="NCBI Taxonomy" id="2073169"/>
    <lineage>
        <taxon>Bacteria</taxon>
        <taxon>Pseudomonadati</taxon>
        <taxon>Pseudomonadota</taxon>
        <taxon>Betaproteobacteria</taxon>
        <taxon>Neisseriales</taxon>
        <taxon>Chromobacteriaceae</taxon>
        <taxon>Chromobacterium</taxon>
    </lineage>
</organism>
<keyword evidence="3" id="KW-1185">Reference proteome</keyword>
<dbReference type="SUPFAM" id="SSF48452">
    <property type="entry name" value="TPR-like"/>
    <property type="match status" value="1"/>
</dbReference>
<name>A0A2S5DH73_9NEIS</name>
<dbReference type="Gene3D" id="1.25.40.10">
    <property type="entry name" value="Tetratricopeptide repeat domain"/>
    <property type="match status" value="1"/>
</dbReference>